<dbReference type="PROSITE" id="PS50051">
    <property type="entry name" value="MCM_2"/>
    <property type="match status" value="1"/>
</dbReference>
<dbReference type="InterPro" id="IPR001208">
    <property type="entry name" value="MCM_dom"/>
</dbReference>
<gene>
    <name evidence="13" type="ORF">CTI12_AA332530</name>
</gene>
<evidence type="ECO:0000256" key="3">
    <source>
        <dbReference type="ARBA" id="ARBA00018925"/>
    </source>
</evidence>
<evidence type="ECO:0000313" key="14">
    <source>
        <dbReference type="Proteomes" id="UP000245207"/>
    </source>
</evidence>
<name>A0A2U1MBX8_ARTAN</name>
<dbReference type="InterPro" id="IPR012340">
    <property type="entry name" value="NA-bd_OB-fold"/>
</dbReference>
<comment type="catalytic activity">
    <reaction evidence="11">
        <text>ATP + H2O = ADP + phosphate + H(+)</text>
        <dbReference type="Rhea" id="RHEA:13065"/>
        <dbReference type="ChEBI" id="CHEBI:15377"/>
        <dbReference type="ChEBI" id="CHEBI:15378"/>
        <dbReference type="ChEBI" id="CHEBI:30616"/>
        <dbReference type="ChEBI" id="CHEBI:43474"/>
        <dbReference type="ChEBI" id="CHEBI:456216"/>
        <dbReference type="EC" id="3.6.4.12"/>
    </reaction>
</comment>
<keyword evidence="9" id="KW-0238">DNA-binding</keyword>
<dbReference type="PANTHER" id="PTHR11630:SF44">
    <property type="entry name" value="DNA REPLICATION LICENSING FACTOR MCM2"/>
    <property type="match status" value="1"/>
</dbReference>
<evidence type="ECO:0000313" key="13">
    <source>
        <dbReference type="EMBL" id="PWA58692.1"/>
    </source>
</evidence>
<dbReference type="GO" id="GO:0016887">
    <property type="term" value="F:ATP hydrolysis activity"/>
    <property type="evidence" value="ECO:0007669"/>
    <property type="project" value="RHEA"/>
</dbReference>
<dbReference type="STRING" id="35608.A0A2U1MBX8"/>
<evidence type="ECO:0000256" key="7">
    <source>
        <dbReference type="ARBA" id="ARBA00022806"/>
    </source>
</evidence>
<evidence type="ECO:0000259" key="12">
    <source>
        <dbReference type="PROSITE" id="PS50051"/>
    </source>
</evidence>
<dbReference type="SUPFAM" id="SSF52540">
    <property type="entry name" value="P-loop containing nucleoside triphosphate hydrolases"/>
    <property type="match status" value="1"/>
</dbReference>
<evidence type="ECO:0000256" key="6">
    <source>
        <dbReference type="ARBA" id="ARBA00022801"/>
    </source>
</evidence>
<dbReference type="Pfam" id="PF17855">
    <property type="entry name" value="MCM_lid"/>
    <property type="match status" value="1"/>
</dbReference>
<proteinExistence type="inferred from homology"/>
<evidence type="ECO:0000256" key="1">
    <source>
        <dbReference type="ARBA" id="ARBA00008010"/>
    </source>
</evidence>
<dbReference type="EC" id="3.6.4.12" evidence="2"/>
<dbReference type="GO" id="GO:0005634">
    <property type="term" value="C:nucleus"/>
    <property type="evidence" value="ECO:0007669"/>
    <property type="project" value="InterPro"/>
</dbReference>
<evidence type="ECO:0000256" key="9">
    <source>
        <dbReference type="ARBA" id="ARBA00023125"/>
    </source>
</evidence>
<dbReference type="GO" id="GO:0042555">
    <property type="term" value="C:MCM complex"/>
    <property type="evidence" value="ECO:0007669"/>
    <property type="project" value="InterPro"/>
</dbReference>
<dbReference type="InterPro" id="IPR033762">
    <property type="entry name" value="MCM_OB"/>
</dbReference>
<dbReference type="EMBL" id="PKPP01005823">
    <property type="protein sequence ID" value="PWA58692.1"/>
    <property type="molecule type" value="Genomic_DNA"/>
</dbReference>
<dbReference type="Gene3D" id="2.20.28.10">
    <property type="match status" value="1"/>
</dbReference>
<dbReference type="Proteomes" id="UP000245207">
    <property type="component" value="Unassembled WGS sequence"/>
</dbReference>
<evidence type="ECO:0000256" key="4">
    <source>
        <dbReference type="ARBA" id="ARBA00022705"/>
    </source>
</evidence>
<dbReference type="PRINTS" id="PR01657">
    <property type="entry name" value="MCMFAMILY"/>
</dbReference>
<dbReference type="Pfam" id="PF17207">
    <property type="entry name" value="MCM_OB"/>
    <property type="match status" value="1"/>
</dbReference>
<keyword evidence="4" id="KW-0235">DNA replication</keyword>
<evidence type="ECO:0000256" key="8">
    <source>
        <dbReference type="ARBA" id="ARBA00022840"/>
    </source>
</evidence>
<keyword evidence="6" id="KW-0378">Hydrolase</keyword>
<dbReference type="Gene3D" id="2.40.50.140">
    <property type="entry name" value="Nucleic acid-binding proteins"/>
    <property type="match status" value="1"/>
</dbReference>
<dbReference type="GO" id="GO:0017116">
    <property type="term" value="F:single-stranded DNA helicase activity"/>
    <property type="evidence" value="ECO:0007669"/>
    <property type="project" value="TreeGrafter"/>
</dbReference>
<keyword evidence="14" id="KW-1185">Reference proteome</keyword>
<dbReference type="SMART" id="SM00350">
    <property type="entry name" value="MCM"/>
    <property type="match status" value="1"/>
</dbReference>
<dbReference type="GO" id="GO:0005524">
    <property type="term" value="F:ATP binding"/>
    <property type="evidence" value="ECO:0007669"/>
    <property type="project" value="UniProtKB-KW"/>
</dbReference>
<dbReference type="GO" id="GO:0003697">
    <property type="term" value="F:single-stranded DNA binding"/>
    <property type="evidence" value="ECO:0007669"/>
    <property type="project" value="TreeGrafter"/>
</dbReference>
<accession>A0A2U1MBX8</accession>
<evidence type="ECO:0000256" key="2">
    <source>
        <dbReference type="ARBA" id="ARBA00012551"/>
    </source>
</evidence>
<dbReference type="PANTHER" id="PTHR11630">
    <property type="entry name" value="DNA REPLICATION LICENSING FACTOR MCM FAMILY MEMBER"/>
    <property type="match status" value="1"/>
</dbReference>
<dbReference type="GO" id="GO:0006270">
    <property type="term" value="P:DNA replication initiation"/>
    <property type="evidence" value="ECO:0007669"/>
    <property type="project" value="InterPro"/>
</dbReference>
<dbReference type="PRINTS" id="PR01658">
    <property type="entry name" value="MCMPROTEIN2"/>
</dbReference>
<dbReference type="InterPro" id="IPR027925">
    <property type="entry name" value="MCM_N"/>
</dbReference>
<feature type="domain" description="MCM C-terminal AAA(+) ATPase" evidence="12">
    <location>
        <begin position="281"/>
        <end position="464"/>
    </location>
</feature>
<sequence>MSQEEAAGGISSRFKDFMAAHNIEFHQQIHKMIKDNNATLEIHYEVLKKFDSDMGLLLMETPRQVLEIMERSAKEYLSILLPEHLHNIRLIMTCIPVYNIHSFRDEVVERLVSSVGVVTRLSEVFQQLLEVTYVCNSCASVLGPFLQNSSAAEVDKVASCPHCHSEGPFTVGIQKVIYNKYQKLTLQKLPRLLPPTNVPEGTEVILLDELIGCASLGDEIQVTGIYTKNYDTPLDPESYFHSYAKVIVAKRVVKEQSLLSPYILNNNDMELVLQLSQDPQIKERIISSFAPSIAGLEYIKTVITLAMFGGDRNTPSRGDINVLLLGDPDSPISQFFECVEHCAPKAVRALPAALKAMVHHNPVVQDWTLEDGALVLADKGTCLIDGLDQVNDANSQAILKSSQAGISEDNLKCRCSIIAGATPIGGRYESSRTFKENVALNDDIVSQFDVLCVVKEVVDETMSKVCSMVELHSSAYTDKEDATSCEMKDINVDRASVPAPVKQLKSLERLAKAHARMHLREEVNSEDFVAALRVLSVSFISSQKLVAQECLVKALASLDDYLLFANENSP</sequence>
<dbReference type="Pfam" id="PF00493">
    <property type="entry name" value="MCM"/>
    <property type="match status" value="1"/>
</dbReference>
<dbReference type="AlphaFoldDB" id="A0A2U1MBX8"/>
<dbReference type="Pfam" id="PF14551">
    <property type="entry name" value="MCM_N"/>
    <property type="match status" value="1"/>
</dbReference>
<protein>
    <recommendedName>
        <fullName evidence="3">DNA replication licensing factor MCM2</fullName>
        <ecNumber evidence="2">3.6.4.12</ecNumber>
    </recommendedName>
</protein>
<dbReference type="OrthoDB" id="844at2759"/>
<dbReference type="InterPro" id="IPR031327">
    <property type="entry name" value="MCM"/>
</dbReference>
<evidence type="ECO:0000256" key="11">
    <source>
        <dbReference type="ARBA" id="ARBA00047995"/>
    </source>
</evidence>
<keyword evidence="5" id="KW-0547">Nucleotide-binding</keyword>
<dbReference type="SUPFAM" id="SSF50249">
    <property type="entry name" value="Nucleic acid-binding proteins"/>
    <property type="match status" value="1"/>
</dbReference>
<evidence type="ECO:0000256" key="10">
    <source>
        <dbReference type="ARBA" id="ARBA00023306"/>
    </source>
</evidence>
<evidence type="ECO:0000256" key="5">
    <source>
        <dbReference type="ARBA" id="ARBA00022741"/>
    </source>
</evidence>
<dbReference type="InterPro" id="IPR027417">
    <property type="entry name" value="P-loop_NTPase"/>
</dbReference>
<comment type="caution">
    <text evidence="13">The sequence shown here is derived from an EMBL/GenBank/DDBJ whole genome shotgun (WGS) entry which is preliminary data.</text>
</comment>
<dbReference type="InterPro" id="IPR008045">
    <property type="entry name" value="MCM2"/>
</dbReference>
<dbReference type="Gene3D" id="3.40.50.300">
    <property type="entry name" value="P-loop containing nucleotide triphosphate hydrolases"/>
    <property type="match status" value="1"/>
</dbReference>
<organism evidence="13 14">
    <name type="scientific">Artemisia annua</name>
    <name type="common">Sweet wormwood</name>
    <dbReference type="NCBI Taxonomy" id="35608"/>
    <lineage>
        <taxon>Eukaryota</taxon>
        <taxon>Viridiplantae</taxon>
        <taxon>Streptophyta</taxon>
        <taxon>Embryophyta</taxon>
        <taxon>Tracheophyta</taxon>
        <taxon>Spermatophyta</taxon>
        <taxon>Magnoliopsida</taxon>
        <taxon>eudicotyledons</taxon>
        <taxon>Gunneridae</taxon>
        <taxon>Pentapetalae</taxon>
        <taxon>asterids</taxon>
        <taxon>campanulids</taxon>
        <taxon>Asterales</taxon>
        <taxon>Asteraceae</taxon>
        <taxon>Asteroideae</taxon>
        <taxon>Anthemideae</taxon>
        <taxon>Artemisiinae</taxon>
        <taxon>Artemisia</taxon>
    </lineage>
</organism>
<dbReference type="Gene3D" id="3.30.1640.10">
    <property type="entry name" value="mini-chromosome maintenance (MCM) complex, chain A, domain 1"/>
    <property type="match status" value="1"/>
</dbReference>
<dbReference type="InterPro" id="IPR041562">
    <property type="entry name" value="MCM_lid"/>
</dbReference>
<comment type="similarity">
    <text evidence="1">Belongs to the MCM family.</text>
</comment>
<reference evidence="13 14" key="1">
    <citation type="journal article" date="2018" name="Mol. Plant">
        <title>The genome of Artemisia annua provides insight into the evolution of Asteraceae family and artemisinin biosynthesis.</title>
        <authorList>
            <person name="Shen Q."/>
            <person name="Zhang L."/>
            <person name="Liao Z."/>
            <person name="Wang S."/>
            <person name="Yan T."/>
            <person name="Shi P."/>
            <person name="Liu M."/>
            <person name="Fu X."/>
            <person name="Pan Q."/>
            <person name="Wang Y."/>
            <person name="Lv Z."/>
            <person name="Lu X."/>
            <person name="Zhang F."/>
            <person name="Jiang W."/>
            <person name="Ma Y."/>
            <person name="Chen M."/>
            <person name="Hao X."/>
            <person name="Li L."/>
            <person name="Tang Y."/>
            <person name="Lv G."/>
            <person name="Zhou Y."/>
            <person name="Sun X."/>
            <person name="Brodelius P.E."/>
            <person name="Rose J.K.C."/>
            <person name="Tang K."/>
        </authorList>
    </citation>
    <scope>NUCLEOTIDE SEQUENCE [LARGE SCALE GENOMIC DNA]</scope>
    <source>
        <strain evidence="14">cv. Huhao1</strain>
        <tissue evidence="13">Leaf</tissue>
    </source>
</reference>
<keyword evidence="10" id="KW-0131">Cell cycle</keyword>
<keyword evidence="7" id="KW-0347">Helicase</keyword>
<keyword evidence="8" id="KW-0067">ATP-binding</keyword>